<dbReference type="RefSeq" id="WP_247419258.1">
    <property type="nucleotide sequence ID" value="NZ_JALLGW010000002.1"/>
</dbReference>
<organism evidence="2 3">
    <name type="scientific">Halomarina salina</name>
    <dbReference type="NCBI Taxonomy" id="1872699"/>
    <lineage>
        <taxon>Archaea</taxon>
        <taxon>Methanobacteriati</taxon>
        <taxon>Methanobacteriota</taxon>
        <taxon>Stenosarchaea group</taxon>
        <taxon>Halobacteria</taxon>
        <taxon>Halobacteriales</taxon>
        <taxon>Natronomonadaceae</taxon>
        <taxon>Halomarina</taxon>
    </lineage>
</organism>
<dbReference type="InterPro" id="IPR013096">
    <property type="entry name" value="Cupin_2"/>
</dbReference>
<dbReference type="AlphaFoldDB" id="A0ABD5RIX1"/>
<proteinExistence type="predicted"/>
<dbReference type="Proteomes" id="UP001596099">
    <property type="component" value="Unassembled WGS sequence"/>
</dbReference>
<feature type="domain" description="Cupin type-2" evidence="1">
    <location>
        <begin position="38"/>
        <end position="112"/>
    </location>
</feature>
<protein>
    <submittedName>
        <fullName evidence="2">Cupin domain-containing protein</fullName>
    </submittedName>
</protein>
<name>A0ABD5RIX1_9EURY</name>
<sequence>MKKVALDEIRNEPNPLQVHEVRKPVSKVLGTEDFAMNYFELDEGESFSGGLHTHHDQEEVFYIQEGTATFEIRDEVDDETTEVEVGPDAAIRFAPGEFQQGSNEGDGEVVGLALGAPGAMHDWDDIESIVYCPECGEETGHDLALEDGRFEMTCGECGYEHA</sequence>
<evidence type="ECO:0000313" key="3">
    <source>
        <dbReference type="Proteomes" id="UP001596099"/>
    </source>
</evidence>
<keyword evidence="3" id="KW-1185">Reference proteome</keyword>
<dbReference type="InterPro" id="IPR011051">
    <property type="entry name" value="RmlC_Cupin_sf"/>
</dbReference>
<dbReference type="Pfam" id="PF07883">
    <property type="entry name" value="Cupin_2"/>
    <property type="match status" value="1"/>
</dbReference>
<evidence type="ECO:0000259" key="1">
    <source>
        <dbReference type="Pfam" id="PF07883"/>
    </source>
</evidence>
<reference evidence="2 3" key="1">
    <citation type="journal article" date="2019" name="Int. J. Syst. Evol. Microbiol.">
        <title>The Global Catalogue of Microorganisms (GCM) 10K type strain sequencing project: providing services to taxonomists for standard genome sequencing and annotation.</title>
        <authorList>
            <consortium name="The Broad Institute Genomics Platform"/>
            <consortium name="The Broad Institute Genome Sequencing Center for Infectious Disease"/>
            <person name="Wu L."/>
            <person name="Ma J."/>
        </authorList>
    </citation>
    <scope>NUCLEOTIDE SEQUENCE [LARGE SCALE GENOMIC DNA]</scope>
    <source>
        <strain evidence="2 3">CGMCC 1.12543</strain>
    </source>
</reference>
<gene>
    <name evidence="2" type="ORF">ACFPYI_03320</name>
</gene>
<dbReference type="SUPFAM" id="SSF51182">
    <property type="entry name" value="RmlC-like cupins"/>
    <property type="match status" value="1"/>
</dbReference>
<dbReference type="EMBL" id="JBHSQH010000001">
    <property type="protein sequence ID" value="MFC5970350.1"/>
    <property type="molecule type" value="Genomic_DNA"/>
</dbReference>
<comment type="caution">
    <text evidence="2">The sequence shown here is derived from an EMBL/GenBank/DDBJ whole genome shotgun (WGS) entry which is preliminary data.</text>
</comment>
<evidence type="ECO:0000313" key="2">
    <source>
        <dbReference type="EMBL" id="MFC5970350.1"/>
    </source>
</evidence>
<accession>A0ABD5RIX1</accession>
<dbReference type="Gene3D" id="2.60.120.10">
    <property type="entry name" value="Jelly Rolls"/>
    <property type="match status" value="1"/>
</dbReference>
<dbReference type="InterPro" id="IPR014710">
    <property type="entry name" value="RmlC-like_jellyroll"/>
</dbReference>